<sequence length="288" mass="33996">QCTYTTAAYHKQEEEEEEEEHIIINSMRRRQEEEFHVAQSNKTNERRHTVLALCASRERHDNWGRKGNRTTALVECQTKVKKTKEEKKNNQITQLQEAKPKAIKSEQQQQEEEEEEEEKEGGKNHIKSLEQEEKKEKKEKKKKKKTIRMLQLSAAQKRDEAYRRKTPDNTWRAPRSEHGLLQEDHLDDPWKAKKVAGDLFTLCPNAKAATKTPAEKIENIIRSLGLQKKRAEMIKRFSREYLEKGWTYVTQLHGIGKYAADAYAIFCTGKWNRVIPTDHMLNYCWIYL</sequence>
<dbReference type="InterPro" id="IPR011257">
    <property type="entry name" value="DNA_glycosylase"/>
</dbReference>
<evidence type="ECO:0000256" key="3">
    <source>
        <dbReference type="SAM" id="MobiDB-lite"/>
    </source>
</evidence>
<evidence type="ECO:0000313" key="4">
    <source>
        <dbReference type="EMBL" id="KAJ4824867.1"/>
    </source>
</evidence>
<protein>
    <recommendedName>
        <fullName evidence="6">HhH-GPD domain-containing protein</fullName>
    </recommendedName>
</protein>
<evidence type="ECO:0000256" key="2">
    <source>
        <dbReference type="ARBA" id="ARBA00023242"/>
    </source>
</evidence>
<evidence type="ECO:0000313" key="5">
    <source>
        <dbReference type="Proteomes" id="UP001141552"/>
    </source>
</evidence>
<dbReference type="PANTHER" id="PTHR15074:SF0">
    <property type="entry name" value="METHYL-CPG-BINDING DOMAIN PROTEIN 4-LIKE PROTEIN"/>
    <property type="match status" value="1"/>
</dbReference>
<feature type="region of interest" description="Disordered" evidence="3">
    <location>
        <begin position="79"/>
        <end position="174"/>
    </location>
</feature>
<keyword evidence="5" id="KW-1185">Reference proteome</keyword>
<reference evidence="4" key="1">
    <citation type="submission" date="2022-02" db="EMBL/GenBank/DDBJ databases">
        <authorList>
            <person name="Henning P.M."/>
            <person name="McCubbin A.G."/>
            <person name="Shore J.S."/>
        </authorList>
    </citation>
    <scope>NUCLEOTIDE SEQUENCE</scope>
    <source>
        <strain evidence="4">F60SS</strain>
        <tissue evidence="4">Leaves</tissue>
    </source>
</reference>
<dbReference type="GO" id="GO:0003677">
    <property type="term" value="F:DNA binding"/>
    <property type="evidence" value="ECO:0007669"/>
    <property type="project" value="InterPro"/>
</dbReference>
<proteinExistence type="predicted"/>
<gene>
    <name evidence="4" type="ORF">Tsubulata_041668</name>
</gene>
<organism evidence="4 5">
    <name type="scientific">Turnera subulata</name>
    <dbReference type="NCBI Taxonomy" id="218843"/>
    <lineage>
        <taxon>Eukaryota</taxon>
        <taxon>Viridiplantae</taxon>
        <taxon>Streptophyta</taxon>
        <taxon>Embryophyta</taxon>
        <taxon>Tracheophyta</taxon>
        <taxon>Spermatophyta</taxon>
        <taxon>Magnoliopsida</taxon>
        <taxon>eudicotyledons</taxon>
        <taxon>Gunneridae</taxon>
        <taxon>Pentapetalae</taxon>
        <taxon>rosids</taxon>
        <taxon>fabids</taxon>
        <taxon>Malpighiales</taxon>
        <taxon>Passifloraceae</taxon>
        <taxon>Turnera</taxon>
    </lineage>
</organism>
<feature type="region of interest" description="Disordered" evidence="3">
    <location>
        <begin position="1"/>
        <end position="20"/>
    </location>
</feature>
<accession>A0A9Q0J1T6</accession>
<feature type="compositionally biased region" description="Basic residues" evidence="3">
    <location>
        <begin position="137"/>
        <end position="147"/>
    </location>
</feature>
<evidence type="ECO:0000256" key="1">
    <source>
        <dbReference type="ARBA" id="ARBA00004123"/>
    </source>
</evidence>
<dbReference type="SUPFAM" id="SSF48150">
    <property type="entry name" value="DNA-glycosylase"/>
    <property type="match status" value="1"/>
</dbReference>
<dbReference type="GO" id="GO:0005634">
    <property type="term" value="C:nucleus"/>
    <property type="evidence" value="ECO:0007669"/>
    <property type="project" value="UniProtKB-SubCell"/>
</dbReference>
<feature type="compositionally biased region" description="Basic and acidic residues" evidence="3">
    <location>
        <begin position="156"/>
        <end position="167"/>
    </location>
</feature>
<reference evidence="4" key="2">
    <citation type="journal article" date="2023" name="Plants (Basel)">
        <title>Annotation of the Turnera subulata (Passifloraceae) Draft Genome Reveals the S-Locus Evolved after the Divergence of Turneroideae from Passifloroideae in a Stepwise Manner.</title>
        <authorList>
            <person name="Henning P.M."/>
            <person name="Roalson E.H."/>
            <person name="Mir W."/>
            <person name="McCubbin A.G."/>
            <person name="Shore J.S."/>
        </authorList>
    </citation>
    <scope>NUCLEOTIDE SEQUENCE</scope>
    <source>
        <strain evidence="4">F60SS</strain>
    </source>
</reference>
<dbReference type="PANTHER" id="PTHR15074">
    <property type="entry name" value="METHYL-CPG-BINDING PROTEIN"/>
    <property type="match status" value="1"/>
</dbReference>
<feature type="compositionally biased region" description="Basic and acidic residues" evidence="3">
    <location>
        <begin position="120"/>
        <end position="136"/>
    </location>
</feature>
<feature type="non-terminal residue" evidence="4">
    <location>
        <position position="288"/>
    </location>
</feature>
<dbReference type="Gene3D" id="1.10.340.30">
    <property type="entry name" value="Hypothetical protein, domain 2"/>
    <property type="match status" value="1"/>
</dbReference>
<dbReference type="Proteomes" id="UP001141552">
    <property type="component" value="Unassembled WGS sequence"/>
</dbReference>
<dbReference type="AlphaFoldDB" id="A0A9Q0J1T6"/>
<dbReference type="InterPro" id="IPR045138">
    <property type="entry name" value="MeCP2/MBD4"/>
</dbReference>
<dbReference type="GO" id="GO:0003824">
    <property type="term" value="F:catalytic activity"/>
    <property type="evidence" value="ECO:0007669"/>
    <property type="project" value="InterPro"/>
</dbReference>
<comment type="caution">
    <text evidence="4">The sequence shown here is derived from an EMBL/GenBank/DDBJ whole genome shotgun (WGS) entry which is preliminary data.</text>
</comment>
<dbReference type="OrthoDB" id="10265068at2759"/>
<dbReference type="GO" id="GO:0006281">
    <property type="term" value="P:DNA repair"/>
    <property type="evidence" value="ECO:0007669"/>
    <property type="project" value="InterPro"/>
</dbReference>
<feature type="non-terminal residue" evidence="4">
    <location>
        <position position="1"/>
    </location>
</feature>
<dbReference type="EMBL" id="JAKUCV010007071">
    <property type="protein sequence ID" value="KAJ4824867.1"/>
    <property type="molecule type" value="Genomic_DNA"/>
</dbReference>
<name>A0A9Q0J1T6_9ROSI</name>
<keyword evidence="2" id="KW-0539">Nucleus</keyword>
<feature type="compositionally biased region" description="Acidic residues" evidence="3">
    <location>
        <begin position="109"/>
        <end position="119"/>
    </location>
</feature>
<evidence type="ECO:0008006" key="6">
    <source>
        <dbReference type="Google" id="ProtNLM"/>
    </source>
</evidence>
<comment type="subcellular location">
    <subcellularLocation>
        <location evidence="1">Nucleus</location>
    </subcellularLocation>
</comment>